<dbReference type="GO" id="GO:0005634">
    <property type="term" value="C:nucleus"/>
    <property type="evidence" value="ECO:0007669"/>
    <property type="project" value="UniProtKB-ARBA"/>
</dbReference>
<gene>
    <name evidence="4" type="primary">LOC101838299</name>
</gene>
<proteinExistence type="predicted"/>
<sequence>MIPQELLNKRARLAEKKVKDKRRFRVTPVIPVRMTSCIFPRPVTRISSHHENITLPRNKSKEYLEKPRQFCAFKRLLGHLVEDIKRELVCPLDLTNTVRGTELGLQAEAKVQSSVINLHTSPLFPSVPPSASFSQRATMPVSLPLLPSLCSQEVTSTDIRRQAQKVNRARRRLAQALEADRLARQAENMAEWRVEGYSGSR</sequence>
<dbReference type="RefSeq" id="XP_005087934.1">
    <property type="nucleotide sequence ID" value="XM_005087877.2"/>
</dbReference>
<protein>
    <submittedName>
        <fullName evidence="4">Methyl-CpG-binding domain protein 3-like 3</fullName>
    </submittedName>
</protein>
<dbReference type="OrthoDB" id="9621509at2759"/>
<evidence type="ECO:0000259" key="2">
    <source>
        <dbReference type="Pfam" id="PF16564"/>
    </source>
</evidence>
<keyword evidence="3" id="KW-1185">Reference proteome</keyword>
<evidence type="ECO:0000313" key="3">
    <source>
        <dbReference type="Proteomes" id="UP000886700"/>
    </source>
</evidence>
<accession>A0A1U7QXF0</accession>
<dbReference type="InterPro" id="IPR025884">
    <property type="entry name" value="MeCpG-bd_2/3_C_dom"/>
</dbReference>
<name>A0A1U7QXF0_MESAU</name>
<organism evidence="3 4">
    <name type="scientific">Mesocricetus auratus</name>
    <name type="common">Golden hamster</name>
    <dbReference type="NCBI Taxonomy" id="10036"/>
    <lineage>
        <taxon>Eukaryota</taxon>
        <taxon>Metazoa</taxon>
        <taxon>Chordata</taxon>
        <taxon>Craniata</taxon>
        <taxon>Vertebrata</taxon>
        <taxon>Euteleostomi</taxon>
        <taxon>Mammalia</taxon>
        <taxon>Eutheria</taxon>
        <taxon>Euarchontoglires</taxon>
        <taxon>Glires</taxon>
        <taxon>Rodentia</taxon>
        <taxon>Myomorpha</taxon>
        <taxon>Muroidea</taxon>
        <taxon>Cricetidae</taxon>
        <taxon>Cricetinae</taxon>
        <taxon>Mesocricetus</taxon>
    </lineage>
</organism>
<feature type="domain" description="Methyl-CpG-binding" evidence="2">
    <location>
        <begin position="15"/>
        <end position="79"/>
    </location>
</feature>
<dbReference type="AlphaFoldDB" id="A0A1U7QXF0"/>
<dbReference type="Proteomes" id="UP000886700">
    <property type="component" value="Unplaced"/>
</dbReference>
<dbReference type="KEGG" id="maua:101838299"/>
<evidence type="ECO:0000313" key="4">
    <source>
        <dbReference type="RefSeq" id="XP_005087934.1"/>
    </source>
</evidence>
<reference evidence="4" key="1">
    <citation type="submission" date="2025-08" db="UniProtKB">
        <authorList>
            <consortium name="RefSeq"/>
        </authorList>
    </citation>
    <scope>IDENTIFICATION</scope>
    <source>
        <tissue evidence="4">Liver</tissue>
    </source>
</reference>
<feature type="domain" description="Methyl-CpG binding protein 2/3 C-terminal" evidence="1">
    <location>
        <begin position="87"/>
        <end position="177"/>
    </location>
</feature>
<evidence type="ECO:0000259" key="1">
    <source>
        <dbReference type="Pfam" id="PF14048"/>
    </source>
</evidence>
<dbReference type="Pfam" id="PF16564">
    <property type="entry name" value="MBDa"/>
    <property type="match status" value="1"/>
</dbReference>
<dbReference type="GeneID" id="101838299"/>
<dbReference type="Pfam" id="PF14048">
    <property type="entry name" value="MBD_C"/>
    <property type="match status" value="1"/>
</dbReference>
<dbReference type="InterPro" id="IPR032343">
    <property type="entry name" value="MBD2/MBD3_p55-bd"/>
</dbReference>
<dbReference type="eggNOG" id="KOG4161">
    <property type="taxonomic scope" value="Eukaryota"/>
</dbReference>